<dbReference type="NCBIfam" id="TIGR00368">
    <property type="entry name" value="YifB family Mg chelatase-like AAA ATPase"/>
    <property type="match status" value="1"/>
</dbReference>
<dbReference type="SUPFAM" id="SSF52540">
    <property type="entry name" value="P-loop containing nucleoside triphosphate hydrolases"/>
    <property type="match status" value="1"/>
</dbReference>
<feature type="domain" description="AAA+ ATPase" evidence="2">
    <location>
        <begin position="227"/>
        <end position="413"/>
    </location>
</feature>
<dbReference type="InterPro" id="IPR003593">
    <property type="entry name" value="AAA+_ATPase"/>
</dbReference>
<sequence length="525" mass="57394">MEVFFVLYTQICSGSVYGVEGRMIAVEVDISSGLPQVNVVGLPDPAVRESVERVRAAIKNCGFTFPMERITVNLAPADLRKEGTAFDLAIAVGILVASGQLRTEWFRDMIILGELSLNGEVRAIPGVLAMVEQAKLRSNTKVLLPHANASEAACIEGMELFALTHLLALKDADSDRGAWQSLRYHADHSQDDLRNSLLLERTHQHGDFGDVLGQHHAKRALLIAAVGKHNLLLSGPPGTGKTMLAKRLPGIMPPLSEEEALQVTKIYSAAGKLPGGIPELMNERQFRSPHHTISAAGLVGGGSIPRPGEVTLAHRGVLFLDELPEFSRAALEVLRQPLEDREVTIARSRAVFRFPAYFLLAASMNPCPCGYYGHDSEEQRCSCSEAYLSRYRAKISGPLLDRIDMHIEVSRPPATADLQSGMTSAQMKEIVLQADRYRSARNDALGRSFADLAGASLRKAVQLTREADELLRLAFDSLGVSLRAHDRILKLARTIADLEQCELVDSPHVAEAIGYRGLDRKLHAL</sequence>
<proteinExistence type="inferred from homology"/>
<dbReference type="InterPro" id="IPR025158">
    <property type="entry name" value="Mg_chelat-rel_C"/>
</dbReference>
<dbReference type="Pfam" id="PF13541">
    <property type="entry name" value="ChlI"/>
    <property type="match status" value="1"/>
</dbReference>
<dbReference type="Gene3D" id="3.30.230.10">
    <property type="match status" value="1"/>
</dbReference>
<gene>
    <name evidence="3" type="ORF">EJC50_15070</name>
</gene>
<organism evidence="3 4">
    <name type="scientific">Paenibacillus albus</name>
    <dbReference type="NCBI Taxonomy" id="2495582"/>
    <lineage>
        <taxon>Bacteria</taxon>
        <taxon>Bacillati</taxon>
        <taxon>Bacillota</taxon>
        <taxon>Bacilli</taxon>
        <taxon>Bacillales</taxon>
        <taxon>Paenibacillaceae</taxon>
        <taxon>Paenibacillus</taxon>
    </lineage>
</organism>
<keyword evidence="4" id="KW-1185">Reference proteome</keyword>
<evidence type="ECO:0000256" key="1">
    <source>
        <dbReference type="ARBA" id="ARBA00006354"/>
    </source>
</evidence>
<dbReference type="InterPro" id="IPR045006">
    <property type="entry name" value="CHLI-like"/>
</dbReference>
<protein>
    <submittedName>
        <fullName evidence="3">ATP-binding protein</fullName>
    </submittedName>
</protein>
<dbReference type="OrthoDB" id="9813147at2"/>
<dbReference type="PANTHER" id="PTHR32039">
    <property type="entry name" value="MAGNESIUM-CHELATASE SUBUNIT CHLI"/>
    <property type="match status" value="1"/>
</dbReference>
<dbReference type="AlphaFoldDB" id="A0A3Q8X9Y1"/>
<keyword evidence="3" id="KW-0067">ATP-binding</keyword>
<dbReference type="SMART" id="SM00382">
    <property type="entry name" value="AAA"/>
    <property type="match status" value="1"/>
</dbReference>
<dbReference type="InterPro" id="IPR000523">
    <property type="entry name" value="Mg_chelatse_chII-like_cat_dom"/>
</dbReference>
<dbReference type="InterPro" id="IPR027417">
    <property type="entry name" value="P-loop_NTPase"/>
</dbReference>
<dbReference type="Pfam" id="PF13335">
    <property type="entry name" value="Mg_chelatase_C"/>
    <property type="match status" value="1"/>
</dbReference>
<dbReference type="InterPro" id="IPR014721">
    <property type="entry name" value="Ribsml_uS5_D2-typ_fold_subgr"/>
</dbReference>
<evidence type="ECO:0000259" key="2">
    <source>
        <dbReference type="SMART" id="SM00382"/>
    </source>
</evidence>
<dbReference type="EMBL" id="CP034437">
    <property type="protein sequence ID" value="AZN43725.1"/>
    <property type="molecule type" value="Genomic_DNA"/>
</dbReference>
<dbReference type="CDD" id="cd00009">
    <property type="entry name" value="AAA"/>
    <property type="match status" value="1"/>
</dbReference>
<dbReference type="Gene3D" id="3.40.50.300">
    <property type="entry name" value="P-loop containing nucleotide triphosphate hydrolases"/>
    <property type="match status" value="1"/>
</dbReference>
<evidence type="ECO:0000313" key="4">
    <source>
        <dbReference type="Proteomes" id="UP000272528"/>
    </source>
</evidence>
<dbReference type="SUPFAM" id="SSF54211">
    <property type="entry name" value="Ribosomal protein S5 domain 2-like"/>
    <property type="match status" value="1"/>
</dbReference>
<reference evidence="4" key="1">
    <citation type="submission" date="2018-12" db="EMBL/GenBank/DDBJ databases">
        <title>Genome sequence of Peanibacillus sp.</title>
        <authorList>
            <person name="Subramani G."/>
            <person name="Srinivasan S."/>
            <person name="Kim M.K."/>
        </authorList>
    </citation>
    <scope>NUCLEOTIDE SEQUENCE [LARGE SCALE GENOMIC DNA]</scope>
    <source>
        <strain evidence="4">18JY67-1</strain>
    </source>
</reference>
<keyword evidence="3" id="KW-0547">Nucleotide-binding</keyword>
<comment type="similarity">
    <text evidence="1">Belongs to the Mg-chelatase subunits D/I family. ComM subfamily.</text>
</comment>
<evidence type="ECO:0000313" key="3">
    <source>
        <dbReference type="EMBL" id="AZN43725.1"/>
    </source>
</evidence>
<dbReference type="KEGG" id="palb:EJC50_15070"/>
<dbReference type="GO" id="GO:0005524">
    <property type="term" value="F:ATP binding"/>
    <property type="evidence" value="ECO:0007669"/>
    <property type="project" value="UniProtKB-KW"/>
</dbReference>
<dbReference type="Pfam" id="PF01078">
    <property type="entry name" value="Mg_chelatase"/>
    <property type="match status" value="1"/>
</dbReference>
<dbReference type="InterPro" id="IPR020568">
    <property type="entry name" value="Ribosomal_Su5_D2-typ_SF"/>
</dbReference>
<dbReference type="PANTHER" id="PTHR32039:SF7">
    <property type="entry name" value="COMPETENCE PROTEIN COMM"/>
    <property type="match status" value="1"/>
</dbReference>
<name>A0A3Q8X9Y1_9BACL</name>
<dbReference type="InterPro" id="IPR004482">
    <property type="entry name" value="Mg_chelat-rel"/>
</dbReference>
<dbReference type="Proteomes" id="UP000272528">
    <property type="component" value="Chromosome"/>
</dbReference>
<accession>A0A3Q8X9Y1</accession>